<sequence length="56" mass="6359">MSSNWLAVINSDIVISDKKMLFGLFLNTSARLDRDIKKDSTVQRIPIESTMLNTCK</sequence>
<organism evidence="1 2">
    <name type="scientific">Dyadobacter beijingensis</name>
    <dbReference type="NCBI Taxonomy" id="365489"/>
    <lineage>
        <taxon>Bacteria</taxon>
        <taxon>Pseudomonadati</taxon>
        <taxon>Bacteroidota</taxon>
        <taxon>Cytophagia</taxon>
        <taxon>Cytophagales</taxon>
        <taxon>Spirosomataceae</taxon>
        <taxon>Dyadobacter</taxon>
    </lineage>
</organism>
<reference evidence="2" key="1">
    <citation type="journal article" date="2019" name="Int. J. Syst. Evol. Microbiol.">
        <title>The Global Catalogue of Microorganisms (GCM) 10K type strain sequencing project: providing services to taxonomists for standard genome sequencing and annotation.</title>
        <authorList>
            <consortium name="The Broad Institute Genomics Platform"/>
            <consortium name="The Broad Institute Genome Sequencing Center for Infectious Disease"/>
            <person name="Wu L."/>
            <person name="Ma J."/>
        </authorList>
    </citation>
    <scope>NUCLEOTIDE SEQUENCE [LARGE SCALE GENOMIC DNA]</scope>
    <source>
        <strain evidence="2">CGMCC 1.6375</strain>
    </source>
</reference>
<evidence type="ECO:0000313" key="1">
    <source>
        <dbReference type="EMBL" id="GGN03790.1"/>
    </source>
</evidence>
<keyword evidence="2" id="KW-1185">Reference proteome</keyword>
<protein>
    <submittedName>
        <fullName evidence="1">Uncharacterized protein</fullName>
    </submittedName>
</protein>
<proteinExistence type="predicted"/>
<evidence type="ECO:0000313" key="2">
    <source>
        <dbReference type="Proteomes" id="UP000632339"/>
    </source>
</evidence>
<comment type="caution">
    <text evidence="1">The sequence shown here is derived from an EMBL/GenBank/DDBJ whole genome shotgun (WGS) entry which is preliminary data.</text>
</comment>
<accession>A0ABQ2IA23</accession>
<dbReference type="Proteomes" id="UP000632339">
    <property type="component" value="Unassembled WGS sequence"/>
</dbReference>
<dbReference type="EMBL" id="BMLI01000002">
    <property type="protein sequence ID" value="GGN03790.1"/>
    <property type="molecule type" value="Genomic_DNA"/>
</dbReference>
<name>A0ABQ2IA23_9BACT</name>
<gene>
    <name evidence="1" type="ORF">GCM10010967_43290</name>
</gene>